<dbReference type="SMART" id="SM00738">
    <property type="entry name" value="NGN"/>
    <property type="match status" value="1"/>
</dbReference>
<dbReference type="PANTHER" id="PTHR11125:SF7">
    <property type="entry name" value="TRANSCRIPTION ELONGATION FACTOR SPT5"/>
    <property type="match status" value="1"/>
</dbReference>
<feature type="compositionally biased region" description="Acidic residues" evidence="2">
    <location>
        <begin position="69"/>
        <end position="81"/>
    </location>
</feature>
<reference evidence="4" key="1">
    <citation type="submission" date="2022-08" db="EMBL/GenBank/DDBJ databases">
        <title>Genome sequencing of akame (Lates japonicus).</title>
        <authorList>
            <person name="Hashiguchi Y."/>
            <person name="Takahashi H."/>
        </authorList>
    </citation>
    <scope>NUCLEOTIDE SEQUENCE</scope>
    <source>
        <strain evidence="4">Kochi</strain>
    </source>
</reference>
<dbReference type="Proteomes" id="UP001279410">
    <property type="component" value="Unassembled WGS sequence"/>
</dbReference>
<dbReference type="GO" id="GO:0032044">
    <property type="term" value="C:DSIF complex"/>
    <property type="evidence" value="ECO:0007669"/>
    <property type="project" value="TreeGrafter"/>
</dbReference>
<dbReference type="Pfam" id="PF03439">
    <property type="entry name" value="Spt5-NGN"/>
    <property type="match status" value="1"/>
</dbReference>
<keyword evidence="1" id="KW-0804">Transcription</keyword>
<protein>
    <submittedName>
        <fullName evidence="4">Transcription elongation factor SPT5 isoform X1</fullName>
    </submittedName>
</protein>
<organism evidence="4 5">
    <name type="scientific">Lates japonicus</name>
    <name type="common">Japanese lates</name>
    <dbReference type="NCBI Taxonomy" id="270547"/>
    <lineage>
        <taxon>Eukaryota</taxon>
        <taxon>Metazoa</taxon>
        <taxon>Chordata</taxon>
        <taxon>Craniata</taxon>
        <taxon>Vertebrata</taxon>
        <taxon>Euteleostomi</taxon>
        <taxon>Actinopterygii</taxon>
        <taxon>Neopterygii</taxon>
        <taxon>Teleostei</taxon>
        <taxon>Neoteleostei</taxon>
        <taxon>Acanthomorphata</taxon>
        <taxon>Carangaria</taxon>
        <taxon>Carangaria incertae sedis</taxon>
        <taxon>Centropomidae</taxon>
        <taxon>Lates</taxon>
    </lineage>
</organism>
<dbReference type="GO" id="GO:0032784">
    <property type="term" value="P:regulation of DNA-templated transcription elongation"/>
    <property type="evidence" value="ECO:0007669"/>
    <property type="project" value="InterPro"/>
</dbReference>
<dbReference type="GO" id="GO:0006357">
    <property type="term" value="P:regulation of transcription by RNA polymerase II"/>
    <property type="evidence" value="ECO:0007669"/>
    <property type="project" value="InterPro"/>
</dbReference>
<evidence type="ECO:0000259" key="3">
    <source>
        <dbReference type="SMART" id="SM00738"/>
    </source>
</evidence>
<evidence type="ECO:0000313" key="4">
    <source>
        <dbReference type="EMBL" id="GLD65701.1"/>
    </source>
</evidence>
<proteinExistence type="predicted"/>
<gene>
    <name evidence="4" type="ORF">AKAME5_001715000</name>
</gene>
<dbReference type="Gene3D" id="3.30.70.940">
    <property type="entry name" value="NusG, N-terminal domain"/>
    <property type="match status" value="1"/>
</dbReference>
<evidence type="ECO:0000313" key="5">
    <source>
        <dbReference type="Proteomes" id="UP001279410"/>
    </source>
</evidence>
<dbReference type="InterPro" id="IPR036735">
    <property type="entry name" value="NGN_dom_sf"/>
</dbReference>
<dbReference type="PANTHER" id="PTHR11125">
    <property type="entry name" value="SUPPRESSOR OF TY 5"/>
    <property type="match status" value="1"/>
</dbReference>
<name>A0AAD3REP2_LATJO</name>
<dbReference type="FunFam" id="3.30.70.940:FF:000003">
    <property type="entry name" value="Transcription elongation factor SPT5"/>
    <property type="match status" value="1"/>
</dbReference>
<feature type="region of interest" description="Disordered" evidence="2">
    <location>
        <begin position="1"/>
        <end position="139"/>
    </location>
</feature>
<dbReference type="InterPro" id="IPR006645">
    <property type="entry name" value="NGN-like_dom"/>
</dbReference>
<accession>A0AAD3REP2</accession>
<dbReference type="Pfam" id="PF11942">
    <property type="entry name" value="Spt5_N"/>
    <property type="match status" value="1"/>
</dbReference>
<dbReference type="InterPro" id="IPR022581">
    <property type="entry name" value="Spt5_N"/>
</dbReference>
<dbReference type="EMBL" id="BRZM01000082">
    <property type="protein sequence ID" value="GLD65701.1"/>
    <property type="molecule type" value="Genomic_DNA"/>
</dbReference>
<evidence type="ECO:0000256" key="1">
    <source>
        <dbReference type="ARBA" id="ARBA00023163"/>
    </source>
</evidence>
<feature type="compositionally biased region" description="Acidic residues" evidence="2">
    <location>
        <begin position="128"/>
        <end position="139"/>
    </location>
</feature>
<keyword evidence="4" id="KW-0251">Elongation factor</keyword>
<dbReference type="InterPro" id="IPR039659">
    <property type="entry name" value="SPT5"/>
</dbReference>
<dbReference type="GO" id="GO:0003729">
    <property type="term" value="F:mRNA binding"/>
    <property type="evidence" value="ECO:0007669"/>
    <property type="project" value="TreeGrafter"/>
</dbReference>
<dbReference type="InterPro" id="IPR005100">
    <property type="entry name" value="NGN-domain"/>
</dbReference>
<dbReference type="InterPro" id="IPR039385">
    <property type="entry name" value="NGN_Euk"/>
</dbReference>
<dbReference type="GO" id="GO:0006368">
    <property type="term" value="P:transcription elongation by RNA polymerase II"/>
    <property type="evidence" value="ECO:0007669"/>
    <property type="project" value="TreeGrafter"/>
</dbReference>
<dbReference type="GO" id="GO:0003746">
    <property type="term" value="F:translation elongation factor activity"/>
    <property type="evidence" value="ECO:0007669"/>
    <property type="project" value="UniProtKB-KW"/>
</dbReference>
<keyword evidence="5" id="KW-1185">Reference proteome</keyword>
<comment type="caution">
    <text evidence="4">The sequence shown here is derived from an EMBL/GenBank/DDBJ whole genome shotgun (WGS) entry which is preliminary data.</text>
</comment>
<evidence type="ECO:0000256" key="2">
    <source>
        <dbReference type="SAM" id="MobiDB-lite"/>
    </source>
</evidence>
<sequence length="722" mass="81181">MSFGKQGRSETSYCLNLPTPKSREKFAQFSEISRPRVRESQRQFFQRYEMSDSEDSDFSDNQSERSSDGEAEEVEENEEETGSPVGSDKVADEEGEDLEDEEEYDEEEEEDDDDRPRKKPRHGGFILDEADVDDEYEDEEDQWEEGAEDILEKVNEEAEVSNIDHVVLDEDHSGSRRLQNLWRDSREEALGEYYMRKYAKSSAGEHYSGGSEELSDDITQQQLLPGVKDPNLWTVKCKIGEERATAIALMRKFIAYQFTDTPLQIKSVVAPDHVKGYIYVESYKQTHVKAAIEGIGNLRMGFWNQQMVPIKEMTDVLKVVKEVTNLKPKSWVRLKRGLYKDDIAQELTHDGAEVKANLPEDDPSQIDLDIRAKMGLLDKHTSKQQQFWGGKKWSSEWVGGWIGEQRCVFSLAPRSTSNRTWDWKGCQDSIQDRSATERICQDSEEDVSGRDVDGAVLLFFCDGLCDAGEGRTIDAGATITLATPRECRQRRDAEGSPVATEKAGYSVDVESMVFQHAPSEGGDLTLSASCQASLPLKLDFSCFFHHGRLKRTRLILVGHGMGYFSFDDVRTLMAERAVLAQLTADEIFGEDGSLHGTTVKRRKPSTRKSKRRVNDKIMIVWSNFVGDGWTDRRAPRQQMTLLSGDGASGEVMTVFSETACWAGHACDDRSRARYDGTKDVGINCAATTARCLGRRLGDPDWRFGRPVAAAEPIETALGSPGG</sequence>
<keyword evidence="4" id="KW-0648">Protein biosynthesis</keyword>
<dbReference type="CDD" id="cd09888">
    <property type="entry name" value="NGN_Euk"/>
    <property type="match status" value="1"/>
</dbReference>
<feature type="compositionally biased region" description="Acidic residues" evidence="2">
    <location>
        <begin position="91"/>
        <end position="113"/>
    </location>
</feature>
<feature type="domain" description="NusG-like N-terminal" evidence="3">
    <location>
        <begin position="229"/>
        <end position="320"/>
    </location>
</feature>
<dbReference type="AlphaFoldDB" id="A0AAD3REP2"/>